<name>A0ACC5RF97_9HYPH</name>
<reference evidence="1" key="1">
    <citation type="submission" date="2021-01" db="EMBL/GenBank/DDBJ databases">
        <authorList>
            <person name="Sun Q."/>
        </authorList>
    </citation>
    <scope>NUCLEOTIDE SEQUENCE</scope>
    <source>
        <strain evidence="1">YIM B02566</strain>
    </source>
</reference>
<evidence type="ECO:0000313" key="2">
    <source>
        <dbReference type="Proteomes" id="UP000616151"/>
    </source>
</evidence>
<sequence length="484" mass="52209">MLHNPQSFHPLEPTRAQLAELGHEVWARAMAFTESLPASPAVPSEAPPAALIQAMLAAPAETQGEIIPLLDQLDEAVKYAYEPGSPGMLAYVPGGGLSVSAVADFYARITNRFASMARVAPALVALETGVLRWFAGLCGLPEGSGGVFTSGGSLANFSAIITARHTRLGENFFDGTLYISAQTHHSVAKAARLAGFPAAALRIVPHRSDLTMDDDALRRMIAGDRAHGKRPFLIVGSAGTTNTGAIDPLPRLADIARDEDLWFHVDAAYGGFFRLTLRGHERLSGIERADTIALDPHKTLFQPFGVGALVARDPKLLATAHEVDGAYLRDMSHKQTYGGEHLPDFAHMGPELTRDVRGMRIWLPLHLHGVAAFRSALDEKLDLAAYVYERLAAAPRIEVPWKPQLSTVAFRMKARSSSADDIRAANQATQDLLGRINASGRILLSSTEIDGRFTIRVCIVMHRVHADRIAETLDIIAAAVAQPA</sequence>
<keyword evidence="1" id="KW-0808">Transferase</keyword>
<dbReference type="Proteomes" id="UP000616151">
    <property type="component" value="Unassembled WGS sequence"/>
</dbReference>
<protein>
    <submittedName>
        <fullName evidence="1">Aminotransferase class V-fold PLP-dependent enzyme</fullName>
    </submittedName>
</protein>
<evidence type="ECO:0000313" key="1">
    <source>
        <dbReference type="EMBL" id="MBK1871263.1"/>
    </source>
</evidence>
<comment type="caution">
    <text evidence="1">The sequence shown here is derived from an EMBL/GenBank/DDBJ whole genome shotgun (WGS) entry which is preliminary data.</text>
</comment>
<organism evidence="1 2">
    <name type="scientific">Taklimakanibacter albus</name>
    <dbReference type="NCBI Taxonomy" id="2800327"/>
    <lineage>
        <taxon>Bacteria</taxon>
        <taxon>Pseudomonadati</taxon>
        <taxon>Pseudomonadota</taxon>
        <taxon>Alphaproteobacteria</taxon>
        <taxon>Hyphomicrobiales</taxon>
        <taxon>Aestuariivirgaceae</taxon>
        <taxon>Taklimakanibacter</taxon>
    </lineage>
</organism>
<gene>
    <name evidence="1" type="ORF">JHL16_33160</name>
</gene>
<accession>A0ACC5RF97</accession>
<keyword evidence="1" id="KW-0032">Aminotransferase</keyword>
<keyword evidence="2" id="KW-1185">Reference proteome</keyword>
<proteinExistence type="predicted"/>
<dbReference type="EMBL" id="JAENHL010000008">
    <property type="protein sequence ID" value="MBK1871263.1"/>
    <property type="molecule type" value="Genomic_DNA"/>
</dbReference>